<dbReference type="Pfam" id="PF16177">
    <property type="entry name" value="ACAS_N"/>
    <property type="match status" value="1"/>
</dbReference>
<dbReference type="InterPro" id="IPR032387">
    <property type="entry name" value="ACAS_N"/>
</dbReference>
<dbReference type="InterPro" id="IPR042099">
    <property type="entry name" value="ANL_N_sf"/>
</dbReference>
<evidence type="ECO:0000259" key="1">
    <source>
        <dbReference type="Pfam" id="PF16177"/>
    </source>
</evidence>
<dbReference type="EMBL" id="BARS01011259">
    <property type="protein sequence ID" value="GAF88014.1"/>
    <property type="molecule type" value="Genomic_DNA"/>
</dbReference>
<proteinExistence type="predicted"/>
<name>X0T476_9ZZZZ</name>
<sequence>MSKEKTITSMSHEKRKIPPPKEFSKKAYIKSEKEYKKLYEESIKDPAKFWAKKADELYWFKKWNSIFKWDKKNAKFTWFKGGKINLS</sequence>
<feature type="non-terminal residue" evidence="2">
    <location>
        <position position="87"/>
    </location>
</feature>
<dbReference type="GO" id="GO:0005829">
    <property type="term" value="C:cytosol"/>
    <property type="evidence" value="ECO:0007669"/>
    <property type="project" value="TreeGrafter"/>
</dbReference>
<evidence type="ECO:0000313" key="2">
    <source>
        <dbReference type="EMBL" id="GAF88014.1"/>
    </source>
</evidence>
<comment type="caution">
    <text evidence="2">The sequence shown here is derived from an EMBL/GenBank/DDBJ whole genome shotgun (WGS) entry which is preliminary data.</text>
</comment>
<gene>
    <name evidence="2" type="ORF">S01H1_20546</name>
</gene>
<dbReference type="GO" id="GO:0006085">
    <property type="term" value="P:acetyl-CoA biosynthetic process"/>
    <property type="evidence" value="ECO:0007669"/>
    <property type="project" value="TreeGrafter"/>
</dbReference>
<organism evidence="2">
    <name type="scientific">marine sediment metagenome</name>
    <dbReference type="NCBI Taxonomy" id="412755"/>
    <lineage>
        <taxon>unclassified sequences</taxon>
        <taxon>metagenomes</taxon>
        <taxon>ecological metagenomes</taxon>
    </lineage>
</organism>
<feature type="domain" description="Acetyl-coenzyme A synthetase N-terminal" evidence="1">
    <location>
        <begin position="35"/>
        <end position="87"/>
    </location>
</feature>
<accession>X0T476</accession>
<dbReference type="AlphaFoldDB" id="X0T476"/>
<dbReference type="PANTHER" id="PTHR24095">
    <property type="entry name" value="ACETYL-COENZYME A SYNTHETASE"/>
    <property type="match status" value="1"/>
</dbReference>
<protein>
    <recommendedName>
        <fullName evidence="1">Acetyl-coenzyme A synthetase N-terminal domain-containing protein</fullName>
    </recommendedName>
</protein>
<dbReference type="GO" id="GO:0003987">
    <property type="term" value="F:acetate-CoA ligase activity"/>
    <property type="evidence" value="ECO:0007669"/>
    <property type="project" value="TreeGrafter"/>
</dbReference>
<dbReference type="Gene3D" id="3.40.50.12780">
    <property type="entry name" value="N-terminal domain of ligase-like"/>
    <property type="match status" value="1"/>
</dbReference>
<reference evidence="2" key="1">
    <citation type="journal article" date="2014" name="Front. Microbiol.">
        <title>High frequency of phylogenetically diverse reductive dehalogenase-homologous genes in deep subseafloor sedimentary metagenomes.</title>
        <authorList>
            <person name="Kawai M."/>
            <person name="Futagami T."/>
            <person name="Toyoda A."/>
            <person name="Takaki Y."/>
            <person name="Nishi S."/>
            <person name="Hori S."/>
            <person name="Arai W."/>
            <person name="Tsubouchi T."/>
            <person name="Morono Y."/>
            <person name="Uchiyama I."/>
            <person name="Ito T."/>
            <person name="Fujiyama A."/>
            <person name="Inagaki F."/>
            <person name="Takami H."/>
        </authorList>
    </citation>
    <scope>NUCLEOTIDE SEQUENCE</scope>
    <source>
        <strain evidence="2">Expedition CK06-06</strain>
    </source>
</reference>
<dbReference type="PANTHER" id="PTHR24095:SF14">
    <property type="entry name" value="ACETYL-COENZYME A SYNTHETASE 1"/>
    <property type="match status" value="1"/>
</dbReference>